<dbReference type="AlphaFoldDB" id="A0A426YP23"/>
<dbReference type="Proteomes" id="UP000287651">
    <property type="component" value="Unassembled WGS sequence"/>
</dbReference>
<proteinExistence type="predicted"/>
<accession>A0A426YP23</accession>
<reference evidence="1 2" key="1">
    <citation type="journal article" date="2014" name="Agronomy (Basel)">
        <title>A Draft Genome Sequence for Ensete ventricosum, the Drought-Tolerant Tree Against Hunger.</title>
        <authorList>
            <person name="Harrison J."/>
            <person name="Moore K.A."/>
            <person name="Paszkiewicz K."/>
            <person name="Jones T."/>
            <person name="Grant M."/>
            <person name="Ambacheew D."/>
            <person name="Muzemil S."/>
            <person name="Studholme D.J."/>
        </authorList>
    </citation>
    <scope>NUCLEOTIDE SEQUENCE [LARGE SCALE GENOMIC DNA]</scope>
</reference>
<evidence type="ECO:0000313" key="1">
    <source>
        <dbReference type="EMBL" id="RRT53479.1"/>
    </source>
</evidence>
<evidence type="ECO:0000313" key="2">
    <source>
        <dbReference type="Proteomes" id="UP000287651"/>
    </source>
</evidence>
<dbReference type="EMBL" id="AMZH03011123">
    <property type="protein sequence ID" value="RRT53479.1"/>
    <property type="molecule type" value="Genomic_DNA"/>
</dbReference>
<organism evidence="1 2">
    <name type="scientific">Ensete ventricosum</name>
    <name type="common">Abyssinian banana</name>
    <name type="synonym">Musa ensete</name>
    <dbReference type="NCBI Taxonomy" id="4639"/>
    <lineage>
        <taxon>Eukaryota</taxon>
        <taxon>Viridiplantae</taxon>
        <taxon>Streptophyta</taxon>
        <taxon>Embryophyta</taxon>
        <taxon>Tracheophyta</taxon>
        <taxon>Spermatophyta</taxon>
        <taxon>Magnoliopsida</taxon>
        <taxon>Liliopsida</taxon>
        <taxon>Zingiberales</taxon>
        <taxon>Musaceae</taxon>
        <taxon>Ensete</taxon>
    </lineage>
</organism>
<protein>
    <submittedName>
        <fullName evidence="1">Uncharacterized protein</fullName>
    </submittedName>
</protein>
<comment type="caution">
    <text evidence="1">The sequence shown here is derived from an EMBL/GenBank/DDBJ whole genome shotgun (WGS) entry which is preliminary data.</text>
</comment>
<name>A0A426YP23_ENSVE</name>
<sequence length="173" mass="19240">MNSARAYRNIRFASVAMEQALLVQARAFIVSAVDHSYLVTLLLLWSTMSSYPSTTLVVLAGAEDEVLCLAAGSMSSWTSSEWGHGDFRVQELGNCNVARVDPTEQELGNYDAARVDSTEQELRNCDVARVDPTEQELGNYDFRLFAKGESGRESWDLIEWVDSGANPRVWPRG</sequence>
<gene>
    <name evidence="1" type="ORF">B296_00037241</name>
</gene>